<dbReference type="RefSeq" id="WP_148063962.1">
    <property type="nucleotide sequence ID" value="NZ_VRYZ01000003.1"/>
</dbReference>
<accession>A0A5C8ZYJ3</accession>
<dbReference type="OrthoDB" id="9769565at2"/>
<evidence type="ECO:0000256" key="7">
    <source>
        <dbReference type="ARBA" id="ARBA00023033"/>
    </source>
</evidence>
<comment type="cofactor">
    <cofactor evidence="1">
        <name>FAD</name>
        <dbReference type="ChEBI" id="CHEBI:57692"/>
    </cofactor>
</comment>
<dbReference type="PANTHER" id="PTHR43876">
    <property type="entry name" value="UBIQUINONE BIOSYNTHESIS MONOOXYGENASE COQ6, MITOCHONDRIAL"/>
    <property type="match status" value="1"/>
</dbReference>
<dbReference type="EC" id="1.14.13.-" evidence="9"/>
<dbReference type="Pfam" id="PF01494">
    <property type="entry name" value="FAD_binding_3"/>
    <property type="match status" value="1"/>
</dbReference>
<keyword evidence="6 9" id="KW-0560">Oxidoreductase</keyword>
<organism evidence="9 10">
    <name type="scientific">Parahaliea aestuarii</name>
    <dbReference type="NCBI Taxonomy" id="1852021"/>
    <lineage>
        <taxon>Bacteria</taxon>
        <taxon>Pseudomonadati</taxon>
        <taxon>Pseudomonadota</taxon>
        <taxon>Gammaproteobacteria</taxon>
        <taxon>Cellvibrionales</taxon>
        <taxon>Halieaceae</taxon>
        <taxon>Parahaliea</taxon>
    </lineage>
</organism>
<evidence type="ECO:0000259" key="8">
    <source>
        <dbReference type="Pfam" id="PF01494"/>
    </source>
</evidence>
<evidence type="ECO:0000256" key="3">
    <source>
        <dbReference type="ARBA" id="ARBA00005349"/>
    </source>
</evidence>
<evidence type="ECO:0000256" key="6">
    <source>
        <dbReference type="ARBA" id="ARBA00023002"/>
    </source>
</evidence>
<keyword evidence="5" id="KW-0274">FAD</keyword>
<name>A0A5C8ZYJ3_9GAMM</name>
<comment type="caution">
    <text evidence="9">The sequence shown here is derived from an EMBL/GenBank/DDBJ whole genome shotgun (WGS) entry which is preliminary data.</text>
</comment>
<evidence type="ECO:0000256" key="4">
    <source>
        <dbReference type="ARBA" id="ARBA00022630"/>
    </source>
</evidence>
<evidence type="ECO:0000313" key="9">
    <source>
        <dbReference type="EMBL" id="TXS92590.1"/>
    </source>
</evidence>
<dbReference type="PRINTS" id="PR00420">
    <property type="entry name" value="RNGMNOXGNASE"/>
</dbReference>
<dbReference type="GO" id="GO:0006744">
    <property type="term" value="P:ubiquinone biosynthetic process"/>
    <property type="evidence" value="ECO:0007669"/>
    <property type="project" value="UniProtKB-UniPathway"/>
</dbReference>
<dbReference type="Gene3D" id="3.50.50.60">
    <property type="entry name" value="FAD/NAD(P)-binding domain"/>
    <property type="match status" value="2"/>
</dbReference>
<dbReference type="SUPFAM" id="SSF51905">
    <property type="entry name" value="FAD/NAD(P)-binding domain"/>
    <property type="match status" value="1"/>
</dbReference>
<evidence type="ECO:0000256" key="1">
    <source>
        <dbReference type="ARBA" id="ARBA00001974"/>
    </source>
</evidence>
<comment type="pathway">
    <text evidence="2">Cofactor biosynthesis; ubiquinone biosynthesis.</text>
</comment>
<dbReference type="NCBIfam" id="NF004356">
    <property type="entry name" value="PRK05732.1"/>
    <property type="match status" value="1"/>
</dbReference>
<evidence type="ECO:0000256" key="2">
    <source>
        <dbReference type="ARBA" id="ARBA00004749"/>
    </source>
</evidence>
<dbReference type="InterPro" id="IPR002938">
    <property type="entry name" value="FAD-bd"/>
</dbReference>
<dbReference type="InterPro" id="IPR036188">
    <property type="entry name" value="FAD/NAD-bd_sf"/>
</dbReference>
<dbReference type="GO" id="GO:0071949">
    <property type="term" value="F:FAD binding"/>
    <property type="evidence" value="ECO:0007669"/>
    <property type="project" value="InterPro"/>
</dbReference>
<keyword evidence="10" id="KW-1185">Reference proteome</keyword>
<proteinExistence type="inferred from homology"/>
<dbReference type="NCBIfam" id="TIGR01988">
    <property type="entry name" value="Ubi-OHases"/>
    <property type="match status" value="1"/>
</dbReference>
<protein>
    <submittedName>
        <fullName evidence="9">2-octaprenyl-6-methoxyphenyl hydroxylase</fullName>
        <ecNumber evidence="9">1.14.13.-</ecNumber>
    </submittedName>
</protein>
<dbReference type="GO" id="GO:0008681">
    <property type="term" value="F:2-octaprenyl-6-methoxyphenol hydroxylase activity"/>
    <property type="evidence" value="ECO:0007669"/>
    <property type="project" value="TreeGrafter"/>
</dbReference>
<evidence type="ECO:0000256" key="5">
    <source>
        <dbReference type="ARBA" id="ARBA00022827"/>
    </source>
</evidence>
<dbReference type="EMBL" id="VRYZ01000003">
    <property type="protein sequence ID" value="TXS92590.1"/>
    <property type="molecule type" value="Genomic_DNA"/>
</dbReference>
<sequence>MTESPSAGAEPRDIVIAGGGMVGISLALLLAEALPPAVRITLVESYPFPAPGASATHPSFDARSTALSYSSRLLFERSGLWPELAERGCAIDTIHVSRRGRFGSAVLAAAEQGWPALGYVVENSWLGHGLAQALHRQGRVEVLSPARVSRVEASGAGSTVHVQQGEQGRTLRAGLVVVADGADSSLCESLGMVSLDKPYDQHALIANVAFAEPHRGCAYERFTDSGPLALLPLVAAAGGAHRSALVWALPPERAEALQVAEEADFITALQEAFGYRLGRFLRAGERHSYPLALRRSNEQVRQGIVVMGNAAHTLHPVAGQGFNLALRDVARLVQTLASAPEQRFGDLDLLQLYQRAQRADQWRTIGASDLLPALFMHPDPLLGLGRDLALAGLDVAPRLKREFVRYAAGIAALNEREDVLR</sequence>
<dbReference type="AlphaFoldDB" id="A0A5C8ZYJ3"/>
<keyword evidence="7" id="KW-0503">Monooxygenase</keyword>
<evidence type="ECO:0000313" key="10">
    <source>
        <dbReference type="Proteomes" id="UP000321933"/>
    </source>
</evidence>
<keyword evidence="4" id="KW-0285">Flavoprotein</keyword>
<dbReference type="Proteomes" id="UP000321933">
    <property type="component" value="Unassembled WGS sequence"/>
</dbReference>
<dbReference type="InterPro" id="IPR010971">
    <property type="entry name" value="UbiH/COQ6"/>
</dbReference>
<dbReference type="UniPathway" id="UPA00232"/>
<feature type="domain" description="FAD-binding" evidence="8">
    <location>
        <begin position="13"/>
        <end position="363"/>
    </location>
</feature>
<dbReference type="InterPro" id="IPR051205">
    <property type="entry name" value="UbiH/COQ6_monooxygenase"/>
</dbReference>
<dbReference type="PANTHER" id="PTHR43876:SF8">
    <property type="entry name" value="2-OCTAPRENYL-6-METHOXYPHENOL HYDROXYLASE"/>
    <property type="match status" value="1"/>
</dbReference>
<gene>
    <name evidence="9" type="primary">ubiH</name>
    <name evidence="9" type="synonym">visB</name>
    <name evidence="9" type="ORF">FVW59_09270</name>
</gene>
<comment type="similarity">
    <text evidence="3">Belongs to the UbiH/COQ6 family.</text>
</comment>
<reference evidence="9 10" key="1">
    <citation type="submission" date="2019-08" db="EMBL/GenBank/DDBJ databases">
        <title>Parahaliea maris sp. nov., isolated from the surface seawater.</title>
        <authorList>
            <person name="Liu Y."/>
        </authorList>
    </citation>
    <scope>NUCLEOTIDE SEQUENCE [LARGE SCALE GENOMIC DNA]</scope>
    <source>
        <strain evidence="9 10">S2-26</strain>
    </source>
</reference>